<keyword evidence="2" id="KW-1185">Reference proteome</keyword>
<sequence>MDGVPVYYIHVAHIDHALLFEDYRFLNLVVDSMLAPMSHTNTIPAAAPATEYPEDDFLTDDLEQPYIPNPPPPTLSGLTLADLDRYNYKCTR</sequence>
<dbReference type="Proteomes" id="UP000325577">
    <property type="component" value="Linkage Group LG12"/>
</dbReference>
<protein>
    <submittedName>
        <fullName evidence="1">Uncharacterized protein</fullName>
    </submittedName>
</protein>
<reference evidence="1 2" key="1">
    <citation type="submission" date="2019-09" db="EMBL/GenBank/DDBJ databases">
        <title>A chromosome-level genome assembly of the Chinese tupelo Nyssa sinensis.</title>
        <authorList>
            <person name="Yang X."/>
            <person name="Kang M."/>
            <person name="Yang Y."/>
            <person name="Xiong H."/>
            <person name="Wang M."/>
            <person name="Zhang Z."/>
            <person name="Wang Z."/>
            <person name="Wu H."/>
            <person name="Ma T."/>
            <person name="Liu J."/>
            <person name="Xi Z."/>
        </authorList>
    </citation>
    <scope>NUCLEOTIDE SEQUENCE [LARGE SCALE GENOMIC DNA]</scope>
    <source>
        <strain evidence="1">J267</strain>
        <tissue evidence="1">Leaf</tissue>
    </source>
</reference>
<proteinExistence type="predicted"/>
<evidence type="ECO:0000313" key="1">
    <source>
        <dbReference type="EMBL" id="KAA8542576.1"/>
    </source>
</evidence>
<dbReference type="EMBL" id="CM018035">
    <property type="protein sequence ID" value="KAA8542576.1"/>
    <property type="molecule type" value="Genomic_DNA"/>
</dbReference>
<accession>A0A5J5BIU7</accession>
<gene>
    <name evidence="1" type="ORF">F0562_023728</name>
</gene>
<dbReference type="AlphaFoldDB" id="A0A5J5BIU7"/>
<evidence type="ECO:0000313" key="2">
    <source>
        <dbReference type="Proteomes" id="UP000325577"/>
    </source>
</evidence>
<name>A0A5J5BIU7_9ASTE</name>
<organism evidence="1 2">
    <name type="scientific">Nyssa sinensis</name>
    <dbReference type="NCBI Taxonomy" id="561372"/>
    <lineage>
        <taxon>Eukaryota</taxon>
        <taxon>Viridiplantae</taxon>
        <taxon>Streptophyta</taxon>
        <taxon>Embryophyta</taxon>
        <taxon>Tracheophyta</taxon>
        <taxon>Spermatophyta</taxon>
        <taxon>Magnoliopsida</taxon>
        <taxon>eudicotyledons</taxon>
        <taxon>Gunneridae</taxon>
        <taxon>Pentapetalae</taxon>
        <taxon>asterids</taxon>
        <taxon>Cornales</taxon>
        <taxon>Nyssaceae</taxon>
        <taxon>Nyssa</taxon>
    </lineage>
</organism>